<keyword evidence="2" id="KW-1003">Cell membrane</keyword>
<feature type="transmembrane region" description="Helical" evidence="6">
    <location>
        <begin position="255"/>
        <end position="274"/>
    </location>
</feature>
<feature type="transmembrane region" description="Helical" evidence="6">
    <location>
        <begin position="224"/>
        <end position="243"/>
    </location>
</feature>
<evidence type="ECO:0000256" key="3">
    <source>
        <dbReference type="ARBA" id="ARBA00022692"/>
    </source>
</evidence>
<feature type="transmembrane region" description="Helical" evidence="6">
    <location>
        <begin position="355"/>
        <end position="374"/>
    </location>
</feature>
<dbReference type="InterPro" id="IPR002797">
    <property type="entry name" value="Polysacc_synth"/>
</dbReference>
<evidence type="ECO:0000256" key="6">
    <source>
        <dbReference type="SAM" id="Phobius"/>
    </source>
</evidence>
<dbReference type="EMBL" id="JBBPIX010000023">
    <property type="protein sequence ID" value="MEK6467270.1"/>
    <property type="molecule type" value="Genomic_DNA"/>
</dbReference>
<keyword evidence="3 6" id="KW-0812">Transmembrane</keyword>
<keyword evidence="5 6" id="KW-0472">Membrane</keyword>
<keyword evidence="8" id="KW-1185">Reference proteome</keyword>
<comment type="caution">
    <text evidence="7">The sequence shown here is derived from an EMBL/GenBank/DDBJ whole genome shotgun (WGS) entry which is preliminary data.</text>
</comment>
<gene>
    <name evidence="7" type="ORF">WG925_26335</name>
</gene>
<proteinExistence type="predicted"/>
<dbReference type="Proteomes" id="UP001367513">
    <property type="component" value="Unassembled WGS sequence"/>
</dbReference>
<dbReference type="Pfam" id="PF01943">
    <property type="entry name" value="Polysacc_synt"/>
    <property type="match status" value="1"/>
</dbReference>
<evidence type="ECO:0000313" key="8">
    <source>
        <dbReference type="Proteomes" id="UP001367513"/>
    </source>
</evidence>
<name>A0ABU9ALF8_PSEA5</name>
<dbReference type="RefSeq" id="WP_346104007.1">
    <property type="nucleotide sequence ID" value="NZ_BAAAOD010000028.1"/>
</dbReference>
<organism evidence="7 8">
    <name type="scientific">Pseudonocardia alni subsp. carboxydivorans</name>
    <dbReference type="NCBI Taxonomy" id="415010"/>
    <lineage>
        <taxon>Bacteria</taxon>
        <taxon>Bacillati</taxon>
        <taxon>Actinomycetota</taxon>
        <taxon>Actinomycetes</taxon>
        <taxon>Pseudonocardiales</taxon>
        <taxon>Pseudonocardiaceae</taxon>
        <taxon>Pseudonocardia</taxon>
    </lineage>
</organism>
<comment type="subcellular location">
    <subcellularLocation>
        <location evidence="1">Cell membrane</location>
        <topology evidence="1">Multi-pass membrane protein</topology>
    </subcellularLocation>
</comment>
<evidence type="ECO:0000256" key="4">
    <source>
        <dbReference type="ARBA" id="ARBA00022989"/>
    </source>
</evidence>
<sequence length="437" mass="45786">MIRLRGSAWMAATSAAQVSSAIVGLATNIVYARFLELADIGTIALANSVSIMVAIFADRGLGLEITRQMSREQLPARHAFRIYQVSGSIVLLPVIAGLCLADSIVVRDSLRDVNVFVFSALLAAGLFQYQSGLALVQGSNLPYHRAAGISGNATLTLGLTVGALYLGLGVAGAILSSALAFALAGGWLSWCSTRRTQEISSSTYSKPMRLQALRRGRRMYGTNLIVYLVATGDVLLASVITSPATVGQYQIVRKIAQGVTMPMIVLLPMLLGKLSGPGVRDKVHRSVQLCAYLSVLVSAVVLASVVALDWPIELVFGTDYAGLGIACGVLLGGLFLQFVKDLLATIANAADADNLPLLANLTVLVGVIGAFPLLPPMTLSGFVFVPVTYFAAGATLMAFLLAWRRVLPAAAIIRVGGCVAIVALAIVATSLAGWIAQ</sequence>
<accession>A0ABU9ALF8</accession>
<feature type="transmembrane region" description="Helical" evidence="6">
    <location>
        <begin position="380"/>
        <end position="403"/>
    </location>
</feature>
<evidence type="ECO:0000256" key="2">
    <source>
        <dbReference type="ARBA" id="ARBA00022475"/>
    </source>
</evidence>
<evidence type="ECO:0000313" key="7">
    <source>
        <dbReference type="EMBL" id="MEK6467270.1"/>
    </source>
</evidence>
<feature type="transmembrane region" description="Helical" evidence="6">
    <location>
        <begin position="286"/>
        <end position="308"/>
    </location>
</feature>
<evidence type="ECO:0000256" key="5">
    <source>
        <dbReference type="ARBA" id="ARBA00023136"/>
    </source>
</evidence>
<reference evidence="7 8" key="1">
    <citation type="submission" date="2024-03" db="EMBL/GenBank/DDBJ databases">
        <title>Draft genome sequence of Pseudonocardia carboxydivorans JCM 14827.</title>
        <authorList>
            <person name="Duangmal K."/>
        </authorList>
    </citation>
    <scope>NUCLEOTIDE SEQUENCE [LARGE SCALE GENOMIC DNA]</scope>
    <source>
        <strain evidence="7 8">JCM 14827</strain>
    </source>
</reference>
<evidence type="ECO:0000256" key="1">
    <source>
        <dbReference type="ARBA" id="ARBA00004651"/>
    </source>
</evidence>
<feature type="transmembrane region" description="Helical" evidence="6">
    <location>
        <begin position="40"/>
        <end position="61"/>
    </location>
</feature>
<feature type="transmembrane region" description="Helical" evidence="6">
    <location>
        <begin position="116"/>
        <end position="136"/>
    </location>
</feature>
<feature type="transmembrane region" description="Helical" evidence="6">
    <location>
        <begin position="415"/>
        <end position="436"/>
    </location>
</feature>
<dbReference type="InterPro" id="IPR050833">
    <property type="entry name" value="Poly_Biosynth_Transport"/>
</dbReference>
<feature type="transmembrane region" description="Helical" evidence="6">
    <location>
        <begin position="172"/>
        <end position="190"/>
    </location>
</feature>
<keyword evidence="4 6" id="KW-1133">Transmembrane helix</keyword>
<feature type="transmembrane region" description="Helical" evidence="6">
    <location>
        <begin position="320"/>
        <end position="343"/>
    </location>
</feature>
<dbReference type="PANTHER" id="PTHR30250">
    <property type="entry name" value="PST FAMILY PREDICTED COLANIC ACID TRANSPORTER"/>
    <property type="match status" value="1"/>
</dbReference>
<feature type="transmembrane region" description="Helical" evidence="6">
    <location>
        <begin position="148"/>
        <end position="166"/>
    </location>
</feature>
<dbReference type="PANTHER" id="PTHR30250:SF11">
    <property type="entry name" value="O-ANTIGEN TRANSPORTER-RELATED"/>
    <property type="match status" value="1"/>
</dbReference>
<feature type="transmembrane region" description="Helical" evidence="6">
    <location>
        <begin position="12"/>
        <end position="34"/>
    </location>
</feature>
<feature type="transmembrane region" description="Helical" evidence="6">
    <location>
        <begin position="82"/>
        <end position="104"/>
    </location>
</feature>
<protein>
    <submittedName>
        <fullName evidence="7">Oligosaccharide flippase family protein</fullName>
    </submittedName>
</protein>